<evidence type="ECO:0000256" key="2">
    <source>
        <dbReference type="ARBA" id="ARBA00022679"/>
    </source>
</evidence>
<evidence type="ECO:0000256" key="3">
    <source>
        <dbReference type="ARBA" id="ARBA00022723"/>
    </source>
</evidence>
<organism evidence="4 5">
    <name type="scientific">Alteromonas mediterranea</name>
    <dbReference type="NCBI Taxonomy" id="314275"/>
    <lineage>
        <taxon>Bacteria</taxon>
        <taxon>Pseudomonadati</taxon>
        <taxon>Pseudomonadota</taxon>
        <taxon>Gammaproteobacteria</taxon>
        <taxon>Alteromonadales</taxon>
        <taxon>Alteromonadaceae</taxon>
        <taxon>Alteromonas/Salinimonas group</taxon>
        <taxon>Alteromonas</taxon>
    </lineage>
</organism>
<keyword evidence="1" id="KW-0328">Glycosyltransferase</keyword>
<keyword evidence="3" id="KW-0479">Metal-binding</keyword>
<dbReference type="PANTHER" id="PTHR13778:SF47">
    <property type="entry name" value="LIPOPOLYSACCHARIDE 1,3-GALACTOSYLTRANSFERASE"/>
    <property type="match status" value="1"/>
</dbReference>
<proteinExistence type="predicted"/>
<evidence type="ECO:0000256" key="1">
    <source>
        <dbReference type="ARBA" id="ARBA00022676"/>
    </source>
</evidence>
<dbReference type="RefSeq" id="WP_071958742.1">
    <property type="nucleotide sequence ID" value="NZ_CP018024.1"/>
</dbReference>
<dbReference type="InterPro" id="IPR050748">
    <property type="entry name" value="Glycosyltrans_8_dom-fam"/>
</dbReference>
<evidence type="ECO:0008006" key="6">
    <source>
        <dbReference type="Google" id="ProtNLM"/>
    </source>
</evidence>
<dbReference type="CDD" id="cd04194">
    <property type="entry name" value="GT8_A4GalT_like"/>
    <property type="match status" value="1"/>
</dbReference>
<dbReference type="GO" id="GO:0046872">
    <property type="term" value="F:metal ion binding"/>
    <property type="evidence" value="ECO:0007669"/>
    <property type="project" value="UniProtKB-KW"/>
</dbReference>
<dbReference type="EMBL" id="CP018024">
    <property type="protein sequence ID" value="APD89139.1"/>
    <property type="molecule type" value="Genomic_DNA"/>
</dbReference>
<dbReference type="InterPro" id="IPR002495">
    <property type="entry name" value="Glyco_trans_8"/>
</dbReference>
<dbReference type="GO" id="GO:0016757">
    <property type="term" value="F:glycosyltransferase activity"/>
    <property type="evidence" value="ECO:0007669"/>
    <property type="project" value="UniProtKB-KW"/>
</dbReference>
<dbReference type="SUPFAM" id="SSF53448">
    <property type="entry name" value="Nucleotide-diphospho-sugar transferases"/>
    <property type="match status" value="1"/>
</dbReference>
<dbReference type="AlphaFoldDB" id="A0AAC9J8K0"/>
<evidence type="ECO:0000313" key="4">
    <source>
        <dbReference type="EMBL" id="APD89139.1"/>
    </source>
</evidence>
<dbReference type="Gene3D" id="3.90.550.10">
    <property type="entry name" value="Spore Coat Polysaccharide Biosynthesis Protein SpsA, Chain A"/>
    <property type="match status" value="1"/>
</dbReference>
<reference evidence="4 5" key="1">
    <citation type="submission" date="2016-11" db="EMBL/GenBank/DDBJ databases">
        <title>Networking in microbes: conjugative elements and plasmids in the genus Alteromonas.</title>
        <authorList>
            <person name="Lopez-Perez M."/>
            <person name="Ramon-Marco N."/>
            <person name="Rodriguez-Valera F."/>
        </authorList>
    </citation>
    <scope>NUCLEOTIDE SEQUENCE [LARGE SCALE GENOMIC DNA]</scope>
    <source>
        <strain evidence="4 5">CP48</strain>
    </source>
</reference>
<protein>
    <recommendedName>
        <fullName evidence="6">Glycosyl transferase</fullName>
    </recommendedName>
</protein>
<name>A0AAC9J8K0_9ALTE</name>
<dbReference type="InterPro" id="IPR029044">
    <property type="entry name" value="Nucleotide-diphossugar_trans"/>
</dbReference>
<gene>
    <name evidence="4" type="ORF">BM524_04555</name>
</gene>
<sequence>MMINVAFCIDDNFAPYAAVSLVSLLSNTKSFVTIYVIGNLSEEVKDKLASLKNDEAKIIFVNHDISIPCKALSARYMERLNEVTFVRYAIAEILVMLDKVIYLDADILVCGDIRDLWEQPLNKSYVGAVLDHSLMSQQRQRFLGLKSKSYFNAGVLLIDLKMWREMNIFQHLNRIHDTRDVWEYNDQDVLNVVLDEKVQYVAAGMNAQTYSLKHLDIAAPTIIHFTGQEKPWHLSSVHPYKDQYRALLAAVPFKANGLTLFLDKQDRIILTRLNSACLSGGNIVIWGAGARGRRIIMALQRDYPQFVIRQVVDSYFKGTCLSFTVAPPEKILTEKIDAVVIATLPQKQDIANFLRHKTLTVI</sequence>
<evidence type="ECO:0000313" key="5">
    <source>
        <dbReference type="Proteomes" id="UP000182101"/>
    </source>
</evidence>
<dbReference type="Pfam" id="PF01501">
    <property type="entry name" value="Glyco_transf_8"/>
    <property type="match status" value="1"/>
</dbReference>
<dbReference type="PANTHER" id="PTHR13778">
    <property type="entry name" value="GLYCOSYLTRANSFERASE 8 DOMAIN-CONTAINING PROTEIN"/>
    <property type="match status" value="1"/>
</dbReference>
<dbReference type="Proteomes" id="UP000182101">
    <property type="component" value="Chromosome"/>
</dbReference>
<keyword evidence="2" id="KW-0808">Transferase</keyword>
<accession>A0AAC9J8K0</accession>